<evidence type="ECO:0000256" key="3">
    <source>
        <dbReference type="ARBA" id="ARBA00022554"/>
    </source>
</evidence>
<dbReference type="Gene3D" id="1.10.287.940">
    <property type="entry name" value="atp-gated p2x4 ion channel"/>
    <property type="match status" value="2"/>
</dbReference>
<dbReference type="GO" id="GO:0140417">
    <property type="term" value="F:intracellularly ATP-gated calcium channel activity"/>
    <property type="evidence" value="ECO:0007669"/>
    <property type="project" value="UniProtKB-ARBA"/>
</dbReference>
<protein>
    <recommendedName>
        <fullName evidence="13">Purinergic receptor</fullName>
    </recommendedName>
</protein>
<evidence type="ECO:0000313" key="12">
    <source>
        <dbReference type="EMBL" id="NDV32391.1"/>
    </source>
</evidence>
<name>A0A6B2L636_9EUKA</name>
<evidence type="ECO:0000256" key="1">
    <source>
        <dbReference type="ARBA" id="ARBA00009848"/>
    </source>
</evidence>
<dbReference type="Pfam" id="PF00864">
    <property type="entry name" value="P2X_receptor"/>
    <property type="match status" value="2"/>
</dbReference>
<keyword evidence="5 11" id="KW-1133">Transmembrane helix</keyword>
<dbReference type="InterPro" id="IPR027309">
    <property type="entry name" value="P2X_extracellular_dom_sf"/>
</dbReference>
<keyword evidence="3" id="KW-0926">Vacuole</keyword>
<keyword evidence="6" id="KW-0406">Ion transport</keyword>
<dbReference type="AlphaFoldDB" id="A0A6B2L636"/>
<keyword evidence="7 11" id="KW-0472">Membrane</keyword>
<dbReference type="InterPro" id="IPR059116">
    <property type="entry name" value="P2X_receptor"/>
</dbReference>
<evidence type="ECO:0000256" key="4">
    <source>
        <dbReference type="ARBA" id="ARBA00022692"/>
    </source>
</evidence>
<accession>A0A6B2L636</accession>
<feature type="transmembrane region" description="Helical" evidence="11">
    <location>
        <begin position="315"/>
        <end position="336"/>
    </location>
</feature>
<comment type="similarity">
    <text evidence="1">Belongs to the P2X receptor family.</text>
</comment>
<evidence type="ECO:0000256" key="5">
    <source>
        <dbReference type="ARBA" id="ARBA00022989"/>
    </source>
</evidence>
<evidence type="ECO:0008006" key="13">
    <source>
        <dbReference type="Google" id="ProtNLM"/>
    </source>
</evidence>
<evidence type="ECO:0000256" key="11">
    <source>
        <dbReference type="SAM" id="Phobius"/>
    </source>
</evidence>
<evidence type="ECO:0000256" key="2">
    <source>
        <dbReference type="ARBA" id="ARBA00022448"/>
    </source>
</evidence>
<keyword evidence="8" id="KW-1071">Ligand-gated ion channel</keyword>
<dbReference type="GO" id="GO:0035381">
    <property type="term" value="F:ATP-gated ion channel activity"/>
    <property type="evidence" value="ECO:0007669"/>
    <property type="project" value="TreeGrafter"/>
</dbReference>
<evidence type="ECO:0000256" key="7">
    <source>
        <dbReference type="ARBA" id="ARBA00023136"/>
    </source>
</evidence>
<evidence type="ECO:0000256" key="10">
    <source>
        <dbReference type="ARBA" id="ARBA00037850"/>
    </source>
</evidence>
<dbReference type="PANTHER" id="PTHR10125">
    <property type="entry name" value="P2X PURINOCEPTOR"/>
    <property type="match status" value="1"/>
</dbReference>
<dbReference type="EMBL" id="GIBP01003422">
    <property type="protein sequence ID" value="NDV32391.1"/>
    <property type="molecule type" value="Transcribed_RNA"/>
</dbReference>
<sequence length="396" mass="44863">MSYDTIKIVRIKDVKLGILHYFLMAAIVGYILGYTVIYEKRYVVIGNPVGTVRLSLLAPAKRTASSDLPYCWPSKDPHIPANMTFNCTYFDEMVALPSVASDASIFVSTRITSNLEKLHNCTVFDKDCTYILIENSTIYITDIENFTIMVDHSMYVYTTQFNMQTSATSLTGELYDSNNQKVTHFLPGEQFGVSGKFDILQLGTVLSLSGINSLDSPGASRAFLTKRYEGLLIFFFIQYTNMLTYNLNDIRYIARATFVRNSYSKIEESVYPFPTNTSKIDYSEYNSRIVRDRHGVRVVFVQTGTIGKLDIPTALISFASGLGLIAISTFIVDTIATKIMPKKKVYEHFKISEAAETEMRRKESERNINVVYPEGPLQTSVDEKTPILQEPFERRI</sequence>
<dbReference type="GO" id="GO:0071476">
    <property type="term" value="P:cellular hypotonic response"/>
    <property type="evidence" value="ECO:0007669"/>
    <property type="project" value="UniProtKB-ARBA"/>
</dbReference>
<feature type="transmembrane region" description="Helical" evidence="11">
    <location>
        <begin position="21"/>
        <end position="38"/>
    </location>
</feature>
<keyword evidence="2" id="KW-0813">Transport</keyword>
<dbReference type="GO" id="GO:0050848">
    <property type="term" value="P:regulation of calcium-mediated signaling"/>
    <property type="evidence" value="ECO:0007669"/>
    <property type="project" value="UniProtKB-ARBA"/>
</dbReference>
<evidence type="ECO:0000256" key="6">
    <source>
        <dbReference type="ARBA" id="ARBA00023065"/>
    </source>
</evidence>
<reference evidence="12" key="1">
    <citation type="journal article" date="2020" name="J. Eukaryot. Microbiol.">
        <title>De novo Sequencing, Assembly and Annotation of the Transcriptome for the Free-Living Testate Amoeba Arcella intermedia.</title>
        <authorList>
            <person name="Ribeiro G.M."/>
            <person name="Porfirio-Sousa A.L."/>
            <person name="Maurer-Alcala X.X."/>
            <person name="Katz L.A."/>
            <person name="Lahr D.J.G."/>
        </authorList>
    </citation>
    <scope>NUCLEOTIDE SEQUENCE</scope>
</reference>
<evidence type="ECO:0000256" key="9">
    <source>
        <dbReference type="ARBA" id="ARBA00023303"/>
    </source>
</evidence>
<keyword evidence="9" id="KW-0407">Ion channel</keyword>
<dbReference type="PANTHER" id="PTHR10125:SF31">
    <property type="entry name" value="P2X RECEPTOR E"/>
    <property type="match status" value="1"/>
</dbReference>
<proteinExistence type="inferred from homology"/>
<dbReference type="Gene3D" id="2.60.490.10">
    <property type="entry name" value="atp-gated p2x4 ion channel domain"/>
    <property type="match status" value="1"/>
</dbReference>
<keyword evidence="4 11" id="KW-0812">Transmembrane</keyword>
<evidence type="ECO:0000256" key="8">
    <source>
        <dbReference type="ARBA" id="ARBA00023286"/>
    </source>
</evidence>
<comment type="subcellular location">
    <subcellularLocation>
        <location evidence="10">Contractile vacuole membrane</location>
    </subcellularLocation>
</comment>
<organism evidence="12">
    <name type="scientific">Arcella intermedia</name>
    <dbReference type="NCBI Taxonomy" id="1963864"/>
    <lineage>
        <taxon>Eukaryota</taxon>
        <taxon>Amoebozoa</taxon>
        <taxon>Tubulinea</taxon>
        <taxon>Elardia</taxon>
        <taxon>Arcellinida</taxon>
        <taxon>Sphaerothecina</taxon>
        <taxon>Arcellidae</taxon>
        <taxon>Arcella</taxon>
    </lineage>
</organism>
<dbReference type="GO" id="GO:0031164">
    <property type="term" value="C:contractile vacuolar membrane"/>
    <property type="evidence" value="ECO:0007669"/>
    <property type="project" value="UniProtKB-SubCell"/>
</dbReference>